<evidence type="ECO:0000313" key="2">
    <source>
        <dbReference type="EMBL" id="KAJ1127161.1"/>
    </source>
</evidence>
<reference evidence="2" key="1">
    <citation type="journal article" date="2022" name="bioRxiv">
        <title>Sequencing and chromosome-scale assembly of the giantPleurodeles waltlgenome.</title>
        <authorList>
            <person name="Brown T."/>
            <person name="Elewa A."/>
            <person name="Iarovenko S."/>
            <person name="Subramanian E."/>
            <person name="Araus A.J."/>
            <person name="Petzold A."/>
            <person name="Susuki M."/>
            <person name="Suzuki K.-i.T."/>
            <person name="Hayashi T."/>
            <person name="Toyoda A."/>
            <person name="Oliveira C."/>
            <person name="Osipova E."/>
            <person name="Leigh N.D."/>
            <person name="Simon A."/>
            <person name="Yun M.H."/>
        </authorList>
    </citation>
    <scope>NUCLEOTIDE SEQUENCE</scope>
    <source>
        <strain evidence="2">20211129_DDA</strain>
        <tissue evidence="2">Liver</tissue>
    </source>
</reference>
<gene>
    <name evidence="2" type="ORF">NDU88_005564</name>
</gene>
<accession>A0AAV7PFS0</accession>
<proteinExistence type="predicted"/>
<evidence type="ECO:0000256" key="1">
    <source>
        <dbReference type="SAM" id="MobiDB-lite"/>
    </source>
</evidence>
<dbReference type="Proteomes" id="UP001066276">
    <property type="component" value="Chromosome 7"/>
</dbReference>
<feature type="compositionally biased region" description="Basic and acidic residues" evidence="1">
    <location>
        <begin position="65"/>
        <end position="80"/>
    </location>
</feature>
<keyword evidence="3" id="KW-1185">Reference proteome</keyword>
<protein>
    <submittedName>
        <fullName evidence="2">Uncharacterized protein</fullName>
    </submittedName>
</protein>
<comment type="caution">
    <text evidence="2">The sequence shown here is derived from an EMBL/GenBank/DDBJ whole genome shotgun (WGS) entry which is preliminary data.</text>
</comment>
<dbReference type="AlphaFoldDB" id="A0AAV7PFS0"/>
<sequence>MDVRVEEAMRLLCEAGRLDLLADGVAYRDRPVRQAASRVAAAVAACSPPRSNGGRRAPQVQAETESGHMTDENGWDENRTRQTHIGRGWTVAGLRREYGILGAGDLHARDDSN</sequence>
<organism evidence="2 3">
    <name type="scientific">Pleurodeles waltl</name>
    <name type="common">Iberian ribbed newt</name>
    <dbReference type="NCBI Taxonomy" id="8319"/>
    <lineage>
        <taxon>Eukaryota</taxon>
        <taxon>Metazoa</taxon>
        <taxon>Chordata</taxon>
        <taxon>Craniata</taxon>
        <taxon>Vertebrata</taxon>
        <taxon>Euteleostomi</taxon>
        <taxon>Amphibia</taxon>
        <taxon>Batrachia</taxon>
        <taxon>Caudata</taxon>
        <taxon>Salamandroidea</taxon>
        <taxon>Salamandridae</taxon>
        <taxon>Pleurodelinae</taxon>
        <taxon>Pleurodeles</taxon>
    </lineage>
</organism>
<name>A0AAV7PFS0_PLEWA</name>
<feature type="region of interest" description="Disordered" evidence="1">
    <location>
        <begin position="46"/>
        <end position="81"/>
    </location>
</feature>
<evidence type="ECO:0000313" key="3">
    <source>
        <dbReference type="Proteomes" id="UP001066276"/>
    </source>
</evidence>
<dbReference type="EMBL" id="JANPWB010000011">
    <property type="protein sequence ID" value="KAJ1127161.1"/>
    <property type="molecule type" value="Genomic_DNA"/>
</dbReference>